<keyword evidence="2" id="KW-0238">DNA-binding</keyword>
<reference evidence="6" key="1">
    <citation type="submission" date="2020-02" db="EMBL/GenBank/DDBJ databases">
        <authorList>
            <person name="Meier V. D."/>
        </authorList>
    </citation>
    <scope>NUCLEOTIDE SEQUENCE</scope>
    <source>
        <strain evidence="6">AVDCRST_MAG70</strain>
    </source>
</reference>
<dbReference type="PROSITE" id="PS50995">
    <property type="entry name" value="HTH_MARR_2"/>
    <property type="match status" value="1"/>
</dbReference>
<evidence type="ECO:0000256" key="3">
    <source>
        <dbReference type="ARBA" id="ARBA00023163"/>
    </source>
</evidence>
<dbReference type="InterPro" id="IPR039422">
    <property type="entry name" value="MarR/SlyA-like"/>
</dbReference>
<dbReference type="InterPro" id="IPR000835">
    <property type="entry name" value="HTH_MarR-typ"/>
</dbReference>
<dbReference type="InterPro" id="IPR036388">
    <property type="entry name" value="WH-like_DNA-bd_sf"/>
</dbReference>
<accession>A0A6J4UBQ6</accession>
<evidence type="ECO:0000259" key="5">
    <source>
        <dbReference type="PROSITE" id="PS50995"/>
    </source>
</evidence>
<dbReference type="Pfam" id="PF12802">
    <property type="entry name" value="MarR_2"/>
    <property type="match status" value="1"/>
</dbReference>
<feature type="domain" description="HTH marR-type" evidence="5">
    <location>
        <begin position="59"/>
        <end position="191"/>
    </location>
</feature>
<sequence>MGGTNRHAPDMPAAVPLTDRAYAPGGDPSGDGAGPIPMAGGTGPPTAGVESGATCTGIWQALRLAHDRVARRLAIDLDRACGLAVNEFDVLWHLRTCPAREVRVGALSDVVALSQPAISRLVSRLEGRGLVSRAGASADGRVCVVRLTAAGAALVERATETYAHAIHDTLGPTGSDEDHAALLRALARIGG</sequence>
<protein>
    <recommendedName>
        <fullName evidence="5">HTH marR-type domain-containing protein</fullName>
    </recommendedName>
</protein>
<dbReference type="Gene3D" id="1.10.10.10">
    <property type="entry name" value="Winged helix-like DNA-binding domain superfamily/Winged helix DNA-binding domain"/>
    <property type="match status" value="1"/>
</dbReference>
<dbReference type="AlphaFoldDB" id="A0A6J4UBQ6"/>
<dbReference type="PANTHER" id="PTHR33164:SF104">
    <property type="entry name" value="TRANSCRIPTIONAL REGULATORY PROTEIN"/>
    <property type="match status" value="1"/>
</dbReference>
<name>A0A6J4UBQ6_9BACT</name>
<organism evidence="6">
    <name type="scientific">uncultured Thermomicrobiales bacterium</name>
    <dbReference type="NCBI Taxonomy" id="1645740"/>
    <lineage>
        <taxon>Bacteria</taxon>
        <taxon>Pseudomonadati</taxon>
        <taxon>Thermomicrobiota</taxon>
        <taxon>Thermomicrobia</taxon>
        <taxon>Thermomicrobiales</taxon>
        <taxon>environmental samples</taxon>
    </lineage>
</organism>
<dbReference type="SMART" id="SM00347">
    <property type="entry name" value="HTH_MARR"/>
    <property type="match status" value="1"/>
</dbReference>
<keyword evidence="1" id="KW-0805">Transcription regulation</keyword>
<dbReference type="EMBL" id="CADCWH010000082">
    <property type="protein sequence ID" value="CAA9546076.1"/>
    <property type="molecule type" value="Genomic_DNA"/>
</dbReference>
<dbReference type="SUPFAM" id="SSF46785">
    <property type="entry name" value="Winged helix' DNA-binding domain"/>
    <property type="match status" value="1"/>
</dbReference>
<dbReference type="GO" id="GO:0003700">
    <property type="term" value="F:DNA-binding transcription factor activity"/>
    <property type="evidence" value="ECO:0007669"/>
    <property type="project" value="InterPro"/>
</dbReference>
<dbReference type="InterPro" id="IPR036390">
    <property type="entry name" value="WH_DNA-bd_sf"/>
</dbReference>
<feature type="region of interest" description="Disordered" evidence="4">
    <location>
        <begin position="1"/>
        <end position="50"/>
    </location>
</feature>
<dbReference type="GO" id="GO:0006950">
    <property type="term" value="P:response to stress"/>
    <property type="evidence" value="ECO:0007669"/>
    <property type="project" value="TreeGrafter"/>
</dbReference>
<evidence type="ECO:0000313" key="6">
    <source>
        <dbReference type="EMBL" id="CAA9546076.1"/>
    </source>
</evidence>
<evidence type="ECO:0000256" key="4">
    <source>
        <dbReference type="SAM" id="MobiDB-lite"/>
    </source>
</evidence>
<dbReference type="GO" id="GO:0003677">
    <property type="term" value="F:DNA binding"/>
    <property type="evidence" value="ECO:0007669"/>
    <property type="project" value="UniProtKB-KW"/>
</dbReference>
<dbReference type="PANTHER" id="PTHR33164">
    <property type="entry name" value="TRANSCRIPTIONAL REGULATOR, MARR FAMILY"/>
    <property type="match status" value="1"/>
</dbReference>
<proteinExistence type="predicted"/>
<gene>
    <name evidence="6" type="ORF">AVDCRST_MAG70-522</name>
</gene>
<evidence type="ECO:0000256" key="1">
    <source>
        <dbReference type="ARBA" id="ARBA00023015"/>
    </source>
</evidence>
<feature type="compositionally biased region" description="Low complexity" evidence="4">
    <location>
        <begin position="34"/>
        <end position="48"/>
    </location>
</feature>
<keyword evidence="3" id="KW-0804">Transcription</keyword>
<evidence type="ECO:0000256" key="2">
    <source>
        <dbReference type="ARBA" id="ARBA00023125"/>
    </source>
</evidence>
<dbReference type="InterPro" id="IPR023187">
    <property type="entry name" value="Tscrpt_reg_MarR-type_CS"/>
</dbReference>
<dbReference type="PROSITE" id="PS01117">
    <property type="entry name" value="HTH_MARR_1"/>
    <property type="match status" value="1"/>
</dbReference>